<evidence type="ECO:0000256" key="5">
    <source>
        <dbReference type="SAM" id="MobiDB-lite"/>
    </source>
</evidence>
<evidence type="ECO:0000256" key="2">
    <source>
        <dbReference type="ARBA" id="ARBA00022576"/>
    </source>
</evidence>
<dbReference type="InterPro" id="IPR015421">
    <property type="entry name" value="PyrdxlP-dep_Trfase_major"/>
</dbReference>
<gene>
    <name evidence="7" type="ORF">S01H4_22663</name>
</gene>
<keyword evidence="3" id="KW-0808">Transferase</keyword>
<dbReference type="InterPro" id="IPR004839">
    <property type="entry name" value="Aminotransferase_I/II_large"/>
</dbReference>
<dbReference type="PANTHER" id="PTHR42885">
    <property type="entry name" value="HISTIDINOL-PHOSPHATE AMINOTRANSFERASE-RELATED"/>
    <property type="match status" value="1"/>
</dbReference>
<dbReference type="GO" id="GO:0008483">
    <property type="term" value="F:transaminase activity"/>
    <property type="evidence" value="ECO:0007669"/>
    <property type="project" value="UniProtKB-KW"/>
</dbReference>
<organism evidence="7">
    <name type="scientific">marine sediment metagenome</name>
    <dbReference type="NCBI Taxonomy" id="412755"/>
    <lineage>
        <taxon>unclassified sequences</taxon>
        <taxon>metagenomes</taxon>
        <taxon>ecological metagenomes</taxon>
    </lineage>
</organism>
<comment type="caution">
    <text evidence="7">The sequence shown here is derived from an EMBL/GenBank/DDBJ whole genome shotgun (WGS) entry which is preliminary data.</text>
</comment>
<evidence type="ECO:0000256" key="3">
    <source>
        <dbReference type="ARBA" id="ARBA00022679"/>
    </source>
</evidence>
<dbReference type="AlphaFoldDB" id="X1BX05"/>
<accession>X1BX05</accession>
<dbReference type="SUPFAM" id="SSF53383">
    <property type="entry name" value="PLP-dependent transferases"/>
    <property type="match status" value="1"/>
</dbReference>
<dbReference type="Pfam" id="PF00155">
    <property type="entry name" value="Aminotran_1_2"/>
    <property type="match status" value="1"/>
</dbReference>
<dbReference type="PANTHER" id="PTHR42885:SF2">
    <property type="entry name" value="HISTIDINOL-PHOSPHATE AMINOTRANSFERASE"/>
    <property type="match status" value="1"/>
</dbReference>
<dbReference type="GO" id="GO:0030170">
    <property type="term" value="F:pyridoxal phosphate binding"/>
    <property type="evidence" value="ECO:0007669"/>
    <property type="project" value="InterPro"/>
</dbReference>
<feature type="region of interest" description="Disordered" evidence="5">
    <location>
        <begin position="204"/>
        <end position="245"/>
    </location>
</feature>
<reference evidence="7" key="1">
    <citation type="journal article" date="2014" name="Front. Microbiol.">
        <title>High frequency of phylogenetically diverse reductive dehalogenase-homologous genes in deep subseafloor sedimentary metagenomes.</title>
        <authorList>
            <person name="Kawai M."/>
            <person name="Futagami T."/>
            <person name="Toyoda A."/>
            <person name="Takaki Y."/>
            <person name="Nishi S."/>
            <person name="Hori S."/>
            <person name="Arai W."/>
            <person name="Tsubouchi T."/>
            <person name="Morono Y."/>
            <person name="Uchiyama I."/>
            <person name="Ito T."/>
            <person name="Fujiyama A."/>
            <person name="Inagaki F."/>
            <person name="Takami H."/>
        </authorList>
    </citation>
    <scope>NUCLEOTIDE SEQUENCE</scope>
    <source>
        <strain evidence="7">Expedition CK06-06</strain>
    </source>
</reference>
<evidence type="ECO:0000256" key="4">
    <source>
        <dbReference type="ARBA" id="ARBA00022898"/>
    </source>
</evidence>
<proteinExistence type="predicted"/>
<comment type="cofactor">
    <cofactor evidence="1">
        <name>pyridoxal 5'-phosphate</name>
        <dbReference type="ChEBI" id="CHEBI:597326"/>
    </cofactor>
</comment>
<dbReference type="Gene3D" id="3.40.640.10">
    <property type="entry name" value="Type I PLP-dependent aspartate aminotransferase-like (Major domain)"/>
    <property type="match status" value="1"/>
</dbReference>
<dbReference type="InterPro" id="IPR015424">
    <property type="entry name" value="PyrdxlP-dep_Trfase"/>
</dbReference>
<feature type="domain" description="Aminotransferase class I/classII large" evidence="6">
    <location>
        <begin position="4"/>
        <end position="109"/>
    </location>
</feature>
<evidence type="ECO:0000313" key="7">
    <source>
        <dbReference type="EMBL" id="GAG88718.1"/>
    </source>
</evidence>
<sequence>TLTNRNSIFIGNGSDDVLDVIFKVFVNPGDEVIIFYPTFSLYKVIANLYDAKITEIKLNDDFSIPETVYDQKGKLLFINSPNDPNGKSLDNVAILKICYNFPGIVVVDEGSSSLYLWYGANQGLVSRRTALRQAQSLKGHGFSVGKSIVGRDIKDLKEIDQRKIGRVPEVDVLNDELQTLLNKKVKPLDDYTVTFELEADIPSAVKPAPKPKPEPKVKPKPKITPEPVPKPISKPEPIKKVTPPQPKMIHASEYDTKDETPIVSKPVEKIVIKSKPVPISEKISTPESNLGLAVQAKIGFVIIGILDHYDDLWISKKENGGYSVEHMDGKVC</sequence>
<evidence type="ECO:0000256" key="1">
    <source>
        <dbReference type="ARBA" id="ARBA00001933"/>
    </source>
</evidence>
<dbReference type="EMBL" id="BART01010418">
    <property type="protein sequence ID" value="GAG88718.1"/>
    <property type="molecule type" value="Genomic_DNA"/>
</dbReference>
<feature type="non-terminal residue" evidence="7">
    <location>
        <position position="332"/>
    </location>
</feature>
<name>X1BX05_9ZZZZ</name>
<feature type="compositionally biased region" description="Pro residues" evidence="5">
    <location>
        <begin position="222"/>
        <end position="234"/>
    </location>
</feature>
<keyword evidence="2" id="KW-0032">Aminotransferase</keyword>
<feature type="non-terminal residue" evidence="7">
    <location>
        <position position="1"/>
    </location>
</feature>
<protein>
    <recommendedName>
        <fullName evidence="6">Aminotransferase class I/classII large domain-containing protein</fullName>
    </recommendedName>
</protein>
<evidence type="ECO:0000259" key="6">
    <source>
        <dbReference type="Pfam" id="PF00155"/>
    </source>
</evidence>
<keyword evidence="4" id="KW-0663">Pyridoxal phosphate</keyword>